<keyword evidence="3" id="KW-1185">Reference proteome</keyword>
<sequence length="87" mass="9693">MLPPPGPDTRGIEQEFYDLLLDDADLLRAEFDELIAAAWSGTPPARPSRNTRPDPDRRPTRRAASRPTGRPVRPGSDARPRQRSPPP</sequence>
<feature type="region of interest" description="Disordered" evidence="1">
    <location>
        <begin position="38"/>
        <end position="87"/>
    </location>
</feature>
<reference evidence="3" key="1">
    <citation type="journal article" date="2019" name="Int. J. Syst. Evol. Microbiol.">
        <title>The Global Catalogue of Microorganisms (GCM) 10K type strain sequencing project: providing services to taxonomists for standard genome sequencing and annotation.</title>
        <authorList>
            <consortium name="The Broad Institute Genomics Platform"/>
            <consortium name="The Broad Institute Genome Sequencing Center for Infectious Disease"/>
            <person name="Wu L."/>
            <person name="Ma J."/>
        </authorList>
    </citation>
    <scope>NUCLEOTIDE SEQUENCE [LARGE SCALE GENOMIC DNA]</scope>
    <source>
        <strain evidence="3">JCM 16929</strain>
    </source>
</reference>
<protein>
    <submittedName>
        <fullName evidence="2">Uncharacterized protein</fullName>
    </submittedName>
</protein>
<evidence type="ECO:0000256" key="1">
    <source>
        <dbReference type="SAM" id="MobiDB-lite"/>
    </source>
</evidence>
<dbReference type="RefSeq" id="WP_344808070.1">
    <property type="nucleotide sequence ID" value="NZ_BAABAB010000035.1"/>
</dbReference>
<comment type="caution">
    <text evidence="2">The sequence shown here is derived from an EMBL/GenBank/DDBJ whole genome shotgun (WGS) entry which is preliminary data.</text>
</comment>
<evidence type="ECO:0000313" key="3">
    <source>
        <dbReference type="Proteomes" id="UP001501490"/>
    </source>
</evidence>
<organism evidence="2 3">
    <name type="scientific">Microlunatus ginsengisoli</name>
    <dbReference type="NCBI Taxonomy" id="363863"/>
    <lineage>
        <taxon>Bacteria</taxon>
        <taxon>Bacillati</taxon>
        <taxon>Actinomycetota</taxon>
        <taxon>Actinomycetes</taxon>
        <taxon>Propionibacteriales</taxon>
        <taxon>Propionibacteriaceae</taxon>
        <taxon>Microlunatus</taxon>
    </lineage>
</organism>
<dbReference type="Proteomes" id="UP001501490">
    <property type="component" value="Unassembled WGS sequence"/>
</dbReference>
<accession>A0ABP7AK48</accession>
<evidence type="ECO:0000313" key="2">
    <source>
        <dbReference type="EMBL" id="GAA3634158.1"/>
    </source>
</evidence>
<gene>
    <name evidence="2" type="ORF">GCM10022236_40890</name>
</gene>
<dbReference type="EMBL" id="BAABAB010000035">
    <property type="protein sequence ID" value="GAA3634158.1"/>
    <property type="molecule type" value="Genomic_DNA"/>
</dbReference>
<name>A0ABP7AK48_9ACTN</name>
<proteinExistence type="predicted"/>